<evidence type="ECO:0000313" key="10">
    <source>
        <dbReference type="EMBL" id="RNB46351.1"/>
    </source>
</evidence>
<feature type="binding site" evidence="8">
    <location>
        <position position="58"/>
    </location>
    <ligand>
        <name>Mg(2+)</name>
        <dbReference type="ChEBI" id="CHEBI:18420"/>
    </ligand>
</feature>
<dbReference type="InterPro" id="IPR037143">
    <property type="entry name" value="4-PPantetheinyl_Trfase_dom_sf"/>
</dbReference>
<dbReference type="SUPFAM" id="SSF56214">
    <property type="entry name" value="4'-phosphopantetheinyl transferase"/>
    <property type="match status" value="1"/>
</dbReference>
<comment type="subcellular location">
    <subcellularLocation>
        <location evidence="8">Cytoplasm</location>
    </subcellularLocation>
</comment>
<comment type="cofactor">
    <cofactor evidence="8">
        <name>Mg(2+)</name>
        <dbReference type="ChEBI" id="CHEBI:18420"/>
    </cofactor>
</comment>
<comment type="catalytic activity">
    <reaction evidence="8">
        <text>apo-[ACP] + CoA = holo-[ACP] + adenosine 3',5'-bisphosphate + H(+)</text>
        <dbReference type="Rhea" id="RHEA:12068"/>
        <dbReference type="Rhea" id="RHEA-COMP:9685"/>
        <dbReference type="Rhea" id="RHEA-COMP:9690"/>
        <dbReference type="ChEBI" id="CHEBI:15378"/>
        <dbReference type="ChEBI" id="CHEBI:29999"/>
        <dbReference type="ChEBI" id="CHEBI:57287"/>
        <dbReference type="ChEBI" id="CHEBI:58343"/>
        <dbReference type="ChEBI" id="CHEBI:64479"/>
        <dbReference type="EC" id="2.7.8.7"/>
    </reaction>
</comment>
<name>A0A3M8A5R8_9BACL</name>
<dbReference type="GO" id="GO:0005737">
    <property type="term" value="C:cytoplasm"/>
    <property type="evidence" value="ECO:0007669"/>
    <property type="project" value="UniProtKB-SubCell"/>
</dbReference>
<dbReference type="EC" id="2.7.8.7" evidence="8"/>
<dbReference type="InterPro" id="IPR008278">
    <property type="entry name" value="4-PPantetheinyl_Trfase_dom"/>
</dbReference>
<dbReference type="GO" id="GO:0008897">
    <property type="term" value="F:holo-[acyl-carrier-protein] synthase activity"/>
    <property type="evidence" value="ECO:0007669"/>
    <property type="project" value="UniProtKB-UniRule"/>
</dbReference>
<evidence type="ECO:0000256" key="1">
    <source>
        <dbReference type="ARBA" id="ARBA00022516"/>
    </source>
</evidence>
<dbReference type="HAMAP" id="MF_00101">
    <property type="entry name" value="AcpS"/>
    <property type="match status" value="1"/>
</dbReference>
<keyword evidence="8" id="KW-0963">Cytoplasm</keyword>
<dbReference type="NCBIfam" id="TIGR00516">
    <property type="entry name" value="acpS"/>
    <property type="match status" value="1"/>
</dbReference>
<evidence type="ECO:0000256" key="7">
    <source>
        <dbReference type="ARBA" id="ARBA00023160"/>
    </source>
</evidence>
<evidence type="ECO:0000256" key="4">
    <source>
        <dbReference type="ARBA" id="ARBA00022832"/>
    </source>
</evidence>
<dbReference type="Proteomes" id="UP000276178">
    <property type="component" value="Unassembled WGS sequence"/>
</dbReference>
<dbReference type="EMBL" id="RHHN01000118">
    <property type="protein sequence ID" value="RNB46351.1"/>
    <property type="molecule type" value="Genomic_DNA"/>
</dbReference>
<organism evidence="10 11">
    <name type="scientific">Brevibacillus agri</name>
    <dbReference type="NCBI Taxonomy" id="51101"/>
    <lineage>
        <taxon>Bacteria</taxon>
        <taxon>Bacillati</taxon>
        <taxon>Bacillota</taxon>
        <taxon>Bacilli</taxon>
        <taxon>Bacillales</taxon>
        <taxon>Paenibacillaceae</taxon>
        <taxon>Brevibacillus</taxon>
    </lineage>
</organism>
<comment type="caution">
    <text evidence="10">The sequence shown here is derived from an EMBL/GenBank/DDBJ whole genome shotgun (WGS) entry which is preliminary data.</text>
</comment>
<protein>
    <recommendedName>
        <fullName evidence="8">Holo-[acyl-carrier-protein] synthase</fullName>
        <shortName evidence="8">Holo-ACP synthase</shortName>
        <ecNumber evidence="8">2.7.8.7</ecNumber>
    </recommendedName>
    <alternativeName>
        <fullName evidence="8">4'-phosphopantetheinyl transferase AcpS</fullName>
    </alternativeName>
</protein>
<dbReference type="NCBIfam" id="TIGR00556">
    <property type="entry name" value="pantethn_trn"/>
    <property type="match status" value="1"/>
</dbReference>
<dbReference type="GO" id="GO:0006633">
    <property type="term" value="P:fatty acid biosynthetic process"/>
    <property type="evidence" value="ECO:0007669"/>
    <property type="project" value="UniProtKB-UniRule"/>
</dbReference>
<feature type="domain" description="4'-phosphopantetheinyl transferase" evidence="9">
    <location>
        <begin position="4"/>
        <end position="94"/>
    </location>
</feature>
<sequence>MIIGIGVDIVEIERIAALMKRQEKAIGRFLTEAEKKLLAGKAESRQAEMVAGRFAAKEAGAKALGTGIGHALGFLDMEITPSETGKPMMRVDGDVLTRLGLDPQRVRVHVSISHSQTHAMAQVVVEEL</sequence>
<keyword evidence="2 8" id="KW-0808">Transferase</keyword>
<dbReference type="GO" id="GO:0000287">
    <property type="term" value="F:magnesium ion binding"/>
    <property type="evidence" value="ECO:0007669"/>
    <property type="project" value="UniProtKB-UniRule"/>
</dbReference>
<dbReference type="InterPro" id="IPR004568">
    <property type="entry name" value="Ppantetheine-prot_Trfase_dom"/>
</dbReference>
<dbReference type="GeneID" id="82813757"/>
<feature type="binding site" evidence="8">
    <location>
        <position position="8"/>
    </location>
    <ligand>
        <name>Mg(2+)</name>
        <dbReference type="ChEBI" id="CHEBI:18420"/>
    </ligand>
</feature>
<gene>
    <name evidence="8 10" type="primary">acpS</name>
    <name evidence="10" type="ORF">EB820_25175</name>
</gene>
<keyword evidence="5 8" id="KW-0460">Magnesium</keyword>
<evidence type="ECO:0000256" key="3">
    <source>
        <dbReference type="ARBA" id="ARBA00022723"/>
    </source>
</evidence>
<evidence type="ECO:0000256" key="2">
    <source>
        <dbReference type="ARBA" id="ARBA00022679"/>
    </source>
</evidence>
<dbReference type="AlphaFoldDB" id="A0A3M8A5R8"/>
<keyword evidence="7 8" id="KW-0275">Fatty acid biosynthesis</keyword>
<dbReference type="RefSeq" id="WP_007776935.1">
    <property type="nucleotide sequence ID" value="NZ_BJOD01000118.1"/>
</dbReference>
<accession>A0A3M8A5R8</accession>
<proteinExistence type="inferred from homology"/>
<evidence type="ECO:0000256" key="8">
    <source>
        <dbReference type="HAMAP-Rule" id="MF_00101"/>
    </source>
</evidence>
<keyword evidence="4 8" id="KW-0276">Fatty acid metabolism</keyword>
<evidence type="ECO:0000256" key="6">
    <source>
        <dbReference type="ARBA" id="ARBA00023098"/>
    </source>
</evidence>
<keyword evidence="3 8" id="KW-0479">Metal-binding</keyword>
<evidence type="ECO:0000256" key="5">
    <source>
        <dbReference type="ARBA" id="ARBA00022842"/>
    </source>
</evidence>
<evidence type="ECO:0000259" key="9">
    <source>
        <dbReference type="Pfam" id="PF01648"/>
    </source>
</evidence>
<dbReference type="Gene3D" id="3.90.470.20">
    <property type="entry name" value="4'-phosphopantetheinyl transferase domain"/>
    <property type="match status" value="1"/>
</dbReference>
<dbReference type="Pfam" id="PF01648">
    <property type="entry name" value="ACPS"/>
    <property type="match status" value="1"/>
</dbReference>
<reference evidence="10 11" key="1">
    <citation type="submission" date="2018-10" db="EMBL/GenBank/DDBJ databases">
        <title>Phylogenomics of Brevibacillus.</title>
        <authorList>
            <person name="Dunlap C."/>
        </authorList>
    </citation>
    <scope>NUCLEOTIDE SEQUENCE [LARGE SCALE GENOMIC DNA]</scope>
    <source>
        <strain evidence="10 11">NRRL NRS 1219</strain>
    </source>
</reference>
<dbReference type="InterPro" id="IPR002582">
    <property type="entry name" value="ACPS"/>
</dbReference>
<dbReference type="OrthoDB" id="517356at2"/>
<comment type="similarity">
    <text evidence="8">Belongs to the P-Pant transferase superfamily. AcpS family.</text>
</comment>
<evidence type="ECO:0000313" key="11">
    <source>
        <dbReference type="Proteomes" id="UP000276178"/>
    </source>
</evidence>
<comment type="function">
    <text evidence="8">Transfers the 4'-phosphopantetheine moiety from coenzyme A to a Ser of acyl-carrier-protein.</text>
</comment>
<keyword evidence="6 8" id="KW-0443">Lipid metabolism</keyword>
<keyword evidence="1 8" id="KW-0444">Lipid biosynthesis</keyword>